<dbReference type="InterPro" id="IPR026642">
    <property type="entry name" value="Glcci1/FAM117"/>
</dbReference>
<evidence type="ECO:0000256" key="2">
    <source>
        <dbReference type="SAM" id="MobiDB-lite"/>
    </source>
</evidence>
<dbReference type="AlphaFoldDB" id="A0AAV6FI35"/>
<evidence type="ECO:0008006" key="5">
    <source>
        <dbReference type="Google" id="ProtNLM"/>
    </source>
</evidence>
<organism evidence="3 4">
    <name type="scientific">Alosa alosa</name>
    <name type="common">allis shad</name>
    <dbReference type="NCBI Taxonomy" id="278164"/>
    <lineage>
        <taxon>Eukaryota</taxon>
        <taxon>Metazoa</taxon>
        <taxon>Chordata</taxon>
        <taxon>Craniata</taxon>
        <taxon>Vertebrata</taxon>
        <taxon>Euteleostomi</taxon>
        <taxon>Actinopterygii</taxon>
        <taxon>Neopterygii</taxon>
        <taxon>Teleostei</taxon>
        <taxon>Clupei</taxon>
        <taxon>Clupeiformes</taxon>
        <taxon>Clupeoidei</taxon>
        <taxon>Clupeidae</taxon>
        <taxon>Alosa</taxon>
    </lineage>
</organism>
<evidence type="ECO:0000313" key="3">
    <source>
        <dbReference type="EMBL" id="KAG5262473.1"/>
    </source>
</evidence>
<feature type="region of interest" description="Disordered" evidence="2">
    <location>
        <begin position="287"/>
        <end position="310"/>
    </location>
</feature>
<accession>A0AAV6FI35</accession>
<sequence length="456" mass="48397">MCSRGGVGVARGSSGMQPMKATVPFQLNNNSISKPQSALRDAKPVSEKPLWCSLTGQNPHSHSLDAIVGPYLHGHWPREGSHYKKDKSTQTPASWADNQQSSPGGGSHKRSASWGSAAHKEGFRQRQQQQCAVVLGGSLDRRRIHAVTQAGSGSPPWITQSQPLPIPLNGVHTRLRHSEEKLDQELETIFKQHSLLQDFLVPNGRRGPVPPYCNCCGEHQTCLSSSPSPSPSSSPATSILSSSSSSSSSSPDLSLPSSPVTCTLDPVREVCGEDGLSALPLLGSLSLDDRDTSAPPGIPLSGNDQDDSAPSLGLVVGVDGDSSAPCLGPVCAEDGPVAIFSSSPRPNKSVCFQREPPEGCEKVPVCEEVMFSVKSQSRALPCCPDPDKVNFTPRRGSTFCPVSLHKPLPSSMDFLFHSLSVSPISERAGRTGTGRPTPDSAATTKRERCQEQDCDG</sequence>
<keyword evidence="1" id="KW-0597">Phosphoprotein</keyword>
<name>A0AAV6FI35_9TELE</name>
<dbReference type="PANTHER" id="PTHR14972">
    <property type="entry name" value="AGAP011572-PA"/>
    <property type="match status" value="1"/>
</dbReference>
<gene>
    <name evidence="3" type="ORF">AALO_G00275500</name>
</gene>
<protein>
    <recommendedName>
        <fullName evidence="5">Protein FAM117A-like</fullName>
    </recommendedName>
</protein>
<evidence type="ECO:0000313" key="4">
    <source>
        <dbReference type="Proteomes" id="UP000823561"/>
    </source>
</evidence>
<feature type="region of interest" description="Disordered" evidence="2">
    <location>
        <begin position="425"/>
        <end position="456"/>
    </location>
</feature>
<feature type="region of interest" description="Disordered" evidence="2">
    <location>
        <begin position="224"/>
        <end position="258"/>
    </location>
</feature>
<dbReference type="PANTHER" id="PTHR14972:SF7">
    <property type="entry name" value="PROTEIN FAM117A"/>
    <property type="match status" value="1"/>
</dbReference>
<proteinExistence type="predicted"/>
<reference evidence="3" key="1">
    <citation type="submission" date="2020-10" db="EMBL/GenBank/DDBJ databases">
        <title>Chromosome-scale genome assembly of the Allis shad, Alosa alosa.</title>
        <authorList>
            <person name="Margot Z."/>
            <person name="Christophe K."/>
            <person name="Cabau C."/>
            <person name="Louis A."/>
            <person name="Berthelot C."/>
            <person name="Parey E."/>
            <person name="Roest Crollius H."/>
            <person name="Montfort J."/>
            <person name="Robinson-Rechavi M."/>
            <person name="Bucao C."/>
            <person name="Bouchez O."/>
            <person name="Gislard M."/>
            <person name="Lluch J."/>
            <person name="Milhes M."/>
            <person name="Lampietro C."/>
            <person name="Lopez Roques C."/>
            <person name="Donnadieu C."/>
            <person name="Braasch I."/>
            <person name="Desvignes T."/>
            <person name="Postlethwait J."/>
            <person name="Bobe J."/>
            <person name="Guiguen Y."/>
        </authorList>
    </citation>
    <scope>NUCLEOTIDE SEQUENCE</scope>
    <source>
        <strain evidence="3">M-15738</strain>
        <tissue evidence="3">Blood</tissue>
    </source>
</reference>
<dbReference type="Pfam" id="PF15388">
    <property type="entry name" value="FAM117"/>
    <property type="match status" value="1"/>
</dbReference>
<feature type="compositionally biased region" description="Basic and acidic residues" evidence="2">
    <location>
        <begin position="78"/>
        <end position="88"/>
    </location>
</feature>
<dbReference type="EMBL" id="JADWDJ010000022">
    <property type="protein sequence ID" value="KAG5262473.1"/>
    <property type="molecule type" value="Genomic_DNA"/>
</dbReference>
<feature type="compositionally biased region" description="Polar residues" evidence="2">
    <location>
        <begin position="89"/>
        <end position="102"/>
    </location>
</feature>
<keyword evidence="4" id="KW-1185">Reference proteome</keyword>
<evidence type="ECO:0000256" key="1">
    <source>
        <dbReference type="ARBA" id="ARBA00022553"/>
    </source>
</evidence>
<comment type="caution">
    <text evidence="3">The sequence shown here is derived from an EMBL/GenBank/DDBJ whole genome shotgun (WGS) entry which is preliminary data.</text>
</comment>
<dbReference type="Proteomes" id="UP000823561">
    <property type="component" value="Chromosome 22"/>
</dbReference>
<feature type="compositionally biased region" description="Basic and acidic residues" evidence="2">
    <location>
        <begin position="444"/>
        <end position="456"/>
    </location>
</feature>
<feature type="region of interest" description="Disordered" evidence="2">
    <location>
        <begin position="78"/>
        <end position="125"/>
    </location>
</feature>